<feature type="transmembrane region" description="Helical" evidence="18">
    <location>
        <begin position="12"/>
        <end position="33"/>
    </location>
</feature>
<name>A0A1B1W5J8_HARAX</name>
<protein>
    <recommendedName>
        <fullName evidence="5 18">NADH-ubiquinone oxidoreductase chain 2</fullName>
        <ecNumber evidence="4 18">7.1.1.2</ecNumber>
    </recommendedName>
</protein>
<keyword evidence="15 18" id="KW-0496">Mitochondrion</keyword>
<reference evidence="20" key="1">
    <citation type="submission" date="2016-03" db="EMBL/GenBank/DDBJ databases">
        <title>Comparison of mitogenome assembly strategies.</title>
        <authorList>
            <person name="Pires Paula D."/>
            <person name="Velozo Timbo R."/>
            <person name="Togawa R."/>
        </authorList>
    </citation>
    <scope>NUCLEOTIDE SEQUENCE</scope>
</reference>
<evidence type="ECO:0000259" key="19">
    <source>
        <dbReference type="Pfam" id="PF00361"/>
    </source>
</evidence>
<feature type="transmembrane region" description="Helical" evidence="18">
    <location>
        <begin position="53"/>
        <end position="74"/>
    </location>
</feature>
<comment type="catalytic activity">
    <reaction evidence="17 18">
        <text>a ubiquinone + NADH + 5 H(+)(in) = a ubiquinol + NAD(+) + 4 H(+)(out)</text>
        <dbReference type="Rhea" id="RHEA:29091"/>
        <dbReference type="Rhea" id="RHEA-COMP:9565"/>
        <dbReference type="Rhea" id="RHEA-COMP:9566"/>
        <dbReference type="ChEBI" id="CHEBI:15378"/>
        <dbReference type="ChEBI" id="CHEBI:16389"/>
        <dbReference type="ChEBI" id="CHEBI:17976"/>
        <dbReference type="ChEBI" id="CHEBI:57540"/>
        <dbReference type="ChEBI" id="CHEBI:57945"/>
        <dbReference type="EC" id="7.1.1.2"/>
    </reaction>
</comment>
<dbReference type="InterPro" id="IPR003917">
    <property type="entry name" value="NADH_UbQ_OxRdtase_chain2"/>
</dbReference>
<evidence type="ECO:0000256" key="13">
    <source>
        <dbReference type="ARBA" id="ARBA00023027"/>
    </source>
</evidence>
<comment type="function">
    <text evidence="1">Core subunit of the mitochondrial membrane respiratory chain NADH dehydrogenase (Complex I) that is believed to belong to the minimal assembly required for catalysis. Complex I functions in the transfer of electrons from NADH to the respiratory chain. The immediate electron acceptor for the enzyme is believed to be ubiquinone.</text>
</comment>
<comment type="subcellular location">
    <subcellularLocation>
        <location evidence="2 18">Mitochondrion inner membrane</location>
        <topology evidence="2 18">Multi-pass membrane protein</topology>
    </subcellularLocation>
</comment>
<evidence type="ECO:0000313" key="20">
    <source>
        <dbReference type="EMBL" id="ANW48062.1"/>
    </source>
</evidence>
<dbReference type="EC" id="7.1.1.2" evidence="4 18"/>
<keyword evidence="10 18" id="KW-1278">Translocase</keyword>
<keyword evidence="9 18" id="KW-0999">Mitochondrion inner membrane</keyword>
<feature type="transmembrane region" description="Helical" evidence="18">
    <location>
        <begin position="166"/>
        <end position="183"/>
    </location>
</feature>
<feature type="transmembrane region" description="Helical" evidence="18">
    <location>
        <begin position="303"/>
        <end position="327"/>
    </location>
</feature>
<organism evidence="20">
    <name type="scientific">Harmonia axyridis</name>
    <name type="common">Multicolored Asian lady beetle</name>
    <name type="synonym">Coccinella axyridis</name>
    <dbReference type="NCBI Taxonomy" id="115357"/>
    <lineage>
        <taxon>Eukaryota</taxon>
        <taxon>Metazoa</taxon>
        <taxon>Ecdysozoa</taxon>
        <taxon>Arthropoda</taxon>
        <taxon>Hexapoda</taxon>
        <taxon>Insecta</taxon>
        <taxon>Pterygota</taxon>
        <taxon>Neoptera</taxon>
        <taxon>Endopterygota</taxon>
        <taxon>Coleoptera</taxon>
        <taxon>Polyphaga</taxon>
        <taxon>Cucujiformia</taxon>
        <taxon>Coccinelloidea</taxon>
        <taxon>Coccinellidae</taxon>
        <taxon>Coccinellinae</taxon>
        <taxon>Coccinellini</taxon>
        <taxon>Harmonia</taxon>
    </lineage>
</organism>
<feature type="transmembrane region" description="Helical" evidence="18">
    <location>
        <begin position="189"/>
        <end position="207"/>
    </location>
</feature>
<feature type="transmembrane region" description="Helical" evidence="18">
    <location>
        <begin position="262"/>
        <end position="282"/>
    </location>
</feature>
<evidence type="ECO:0000256" key="8">
    <source>
        <dbReference type="ARBA" id="ARBA00022692"/>
    </source>
</evidence>
<keyword evidence="6" id="KW-0813">Transport</keyword>
<evidence type="ECO:0000256" key="2">
    <source>
        <dbReference type="ARBA" id="ARBA00004448"/>
    </source>
</evidence>
<keyword evidence="12 18" id="KW-1133">Transmembrane helix</keyword>
<evidence type="ECO:0000256" key="4">
    <source>
        <dbReference type="ARBA" id="ARBA00012944"/>
    </source>
</evidence>
<dbReference type="InterPro" id="IPR001750">
    <property type="entry name" value="ND/Mrp_TM"/>
</dbReference>
<evidence type="ECO:0000256" key="14">
    <source>
        <dbReference type="ARBA" id="ARBA00023075"/>
    </source>
</evidence>
<dbReference type="PANTHER" id="PTHR46552">
    <property type="entry name" value="NADH-UBIQUINONE OXIDOREDUCTASE CHAIN 2"/>
    <property type="match status" value="1"/>
</dbReference>
<evidence type="ECO:0000256" key="3">
    <source>
        <dbReference type="ARBA" id="ARBA00007012"/>
    </source>
</evidence>
<proteinExistence type="inferred from homology"/>
<evidence type="ECO:0000256" key="12">
    <source>
        <dbReference type="ARBA" id="ARBA00022989"/>
    </source>
</evidence>
<dbReference type="AlphaFoldDB" id="A0A1B1W5J8"/>
<evidence type="ECO:0000256" key="11">
    <source>
        <dbReference type="ARBA" id="ARBA00022982"/>
    </source>
</evidence>
<feature type="transmembrane region" description="Helical" evidence="18">
    <location>
        <begin position="86"/>
        <end position="106"/>
    </location>
</feature>
<evidence type="ECO:0000256" key="9">
    <source>
        <dbReference type="ARBA" id="ARBA00022792"/>
    </source>
</evidence>
<evidence type="ECO:0000256" key="1">
    <source>
        <dbReference type="ARBA" id="ARBA00003257"/>
    </source>
</evidence>
<evidence type="ECO:0000256" key="7">
    <source>
        <dbReference type="ARBA" id="ARBA00022660"/>
    </source>
</evidence>
<keyword evidence="8 18" id="KW-0812">Transmembrane</keyword>
<feature type="transmembrane region" description="Helical" evidence="18">
    <location>
        <begin position="126"/>
        <end position="154"/>
    </location>
</feature>
<accession>A0A1B1W5J8</accession>
<dbReference type="GO" id="GO:0008137">
    <property type="term" value="F:NADH dehydrogenase (ubiquinone) activity"/>
    <property type="evidence" value="ECO:0007669"/>
    <property type="project" value="UniProtKB-EC"/>
</dbReference>
<comment type="function">
    <text evidence="18">Core subunit of the mitochondrial membrane respiratory chain NADH dehydrogenase (Complex I) which catalyzes electron transfer from NADH through the respiratory chain, using ubiquinone as an electron acceptor. Essential for the catalytic activity and assembly of complex I.</text>
</comment>
<geneLocation type="mitochondrion" evidence="20"/>
<dbReference type="PANTHER" id="PTHR46552:SF1">
    <property type="entry name" value="NADH-UBIQUINONE OXIDOREDUCTASE CHAIN 2"/>
    <property type="match status" value="1"/>
</dbReference>
<evidence type="ECO:0000256" key="15">
    <source>
        <dbReference type="ARBA" id="ARBA00023128"/>
    </source>
</evidence>
<evidence type="ECO:0000256" key="6">
    <source>
        <dbReference type="ARBA" id="ARBA00022448"/>
    </source>
</evidence>
<feature type="domain" description="NADH:quinone oxidoreductase/Mrp antiporter transmembrane" evidence="19">
    <location>
        <begin position="16"/>
        <end position="276"/>
    </location>
</feature>
<evidence type="ECO:0000256" key="17">
    <source>
        <dbReference type="ARBA" id="ARBA00049551"/>
    </source>
</evidence>
<dbReference type="InterPro" id="IPR050175">
    <property type="entry name" value="Complex_I_Subunit_2"/>
</dbReference>
<dbReference type="Pfam" id="PF00361">
    <property type="entry name" value="Proton_antipo_M"/>
    <property type="match status" value="1"/>
</dbReference>
<evidence type="ECO:0000256" key="10">
    <source>
        <dbReference type="ARBA" id="ARBA00022967"/>
    </source>
</evidence>
<keyword evidence="14 18" id="KW-0830">Ubiquinone</keyword>
<dbReference type="EMBL" id="KU877028">
    <property type="protein sequence ID" value="ANW48062.1"/>
    <property type="molecule type" value="Genomic_DNA"/>
</dbReference>
<dbReference type="GO" id="GO:0006120">
    <property type="term" value="P:mitochondrial electron transport, NADH to ubiquinone"/>
    <property type="evidence" value="ECO:0007669"/>
    <property type="project" value="InterPro"/>
</dbReference>
<evidence type="ECO:0000256" key="16">
    <source>
        <dbReference type="ARBA" id="ARBA00023136"/>
    </source>
</evidence>
<evidence type="ECO:0000256" key="18">
    <source>
        <dbReference type="RuleBase" id="RU003403"/>
    </source>
</evidence>
<comment type="similarity">
    <text evidence="3 18">Belongs to the complex I subunit 2 family.</text>
</comment>
<feature type="transmembrane region" description="Helical" evidence="18">
    <location>
        <begin position="228"/>
        <end position="250"/>
    </location>
</feature>
<sequence>MFLILMMSGTLISISAYSWINIWIGLELNLLAFIPIMNLDNFKYSSESSLKYFLVQVSASILVLFSFLNSFILINSIEQLMPTSMFLFNSAILMKMGAAPFHFWYPEVLEGLSWANALLLMTWQKIAPMILIMYNFKLNLFFILIILMCMTLGSVKTWNQTSLKKILALSSINHIGWMLSMMMLNQSLWMLYFLIYTFISLNMILIFNKYKIFNIKDLMNNMNYNKTLKFYFFLNFFSLGGIPPFLGFFPKWLILKTLIENHFYFLSFMMIFITLICMYIYMRLMLQSLMMKLNENKKFNYINSYYVIFLNWVNIYGLIIFTVIFSIY</sequence>
<evidence type="ECO:0000256" key="5">
    <source>
        <dbReference type="ARBA" id="ARBA00021008"/>
    </source>
</evidence>
<dbReference type="GO" id="GO:0005743">
    <property type="term" value="C:mitochondrial inner membrane"/>
    <property type="evidence" value="ECO:0007669"/>
    <property type="project" value="UniProtKB-SubCell"/>
</dbReference>
<keyword evidence="16 18" id="KW-0472">Membrane</keyword>
<dbReference type="PRINTS" id="PR01436">
    <property type="entry name" value="NADHDHGNASE2"/>
</dbReference>
<keyword evidence="13 18" id="KW-0520">NAD</keyword>
<keyword evidence="7 18" id="KW-0679">Respiratory chain</keyword>
<keyword evidence="11 18" id="KW-0249">Electron transport</keyword>